<dbReference type="AlphaFoldDB" id="A0A0D2KWW9"/>
<accession>A0A0D2KWW9</accession>
<evidence type="ECO:0000313" key="2">
    <source>
        <dbReference type="EMBL" id="KIY99758.1"/>
    </source>
</evidence>
<protein>
    <submittedName>
        <fullName evidence="2">Uncharacterized protein</fullName>
    </submittedName>
</protein>
<name>A0A0D2KWW9_9CHLO</name>
<organism evidence="2 3">
    <name type="scientific">Monoraphidium neglectum</name>
    <dbReference type="NCBI Taxonomy" id="145388"/>
    <lineage>
        <taxon>Eukaryota</taxon>
        <taxon>Viridiplantae</taxon>
        <taxon>Chlorophyta</taxon>
        <taxon>core chlorophytes</taxon>
        <taxon>Chlorophyceae</taxon>
        <taxon>CS clade</taxon>
        <taxon>Sphaeropleales</taxon>
        <taxon>Selenastraceae</taxon>
        <taxon>Monoraphidium</taxon>
    </lineage>
</organism>
<keyword evidence="3" id="KW-1185">Reference proteome</keyword>
<evidence type="ECO:0000256" key="1">
    <source>
        <dbReference type="SAM" id="MobiDB-lite"/>
    </source>
</evidence>
<feature type="compositionally biased region" description="Polar residues" evidence="1">
    <location>
        <begin position="93"/>
        <end position="103"/>
    </location>
</feature>
<feature type="compositionally biased region" description="Low complexity" evidence="1">
    <location>
        <begin position="47"/>
        <end position="92"/>
    </location>
</feature>
<dbReference type="RefSeq" id="XP_013898778.1">
    <property type="nucleotide sequence ID" value="XM_014043324.1"/>
</dbReference>
<sequence>MLMSQYVNAWMAQNLPMPLRSLYPFKGPSSAVGCARPSAAVHPPKPLQKQQQQDQEQEQLQQEQRQQQQEQPQQQQQQQQQQPQTDQRQLELTSTSKPQQQQHAPVEELEHLLDGYAPSAAQRAAAVAFALAEAEAYESGKKRKCFLLMAASDAVIKAGEGRVCFR</sequence>
<proteinExistence type="predicted"/>
<feature type="region of interest" description="Disordered" evidence="1">
    <location>
        <begin position="29"/>
        <end position="106"/>
    </location>
</feature>
<dbReference type="Proteomes" id="UP000054498">
    <property type="component" value="Unassembled WGS sequence"/>
</dbReference>
<reference evidence="2 3" key="1">
    <citation type="journal article" date="2013" name="BMC Genomics">
        <title>Reconstruction of the lipid metabolism for the microalga Monoraphidium neglectum from its genome sequence reveals characteristics suitable for biofuel production.</title>
        <authorList>
            <person name="Bogen C."/>
            <person name="Al-Dilaimi A."/>
            <person name="Albersmeier A."/>
            <person name="Wichmann J."/>
            <person name="Grundmann M."/>
            <person name="Rupp O."/>
            <person name="Lauersen K.J."/>
            <person name="Blifernez-Klassen O."/>
            <person name="Kalinowski J."/>
            <person name="Goesmann A."/>
            <person name="Mussgnug J.H."/>
            <person name="Kruse O."/>
        </authorList>
    </citation>
    <scope>NUCLEOTIDE SEQUENCE [LARGE SCALE GENOMIC DNA]</scope>
    <source>
        <strain evidence="2 3">SAG 48.87</strain>
    </source>
</reference>
<evidence type="ECO:0000313" key="3">
    <source>
        <dbReference type="Proteomes" id="UP000054498"/>
    </source>
</evidence>
<gene>
    <name evidence="2" type="ORF">MNEG_8205</name>
</gene>
<dbReference type="EMBL" id="KK101752">
    <property type="protein sequence ID" value="KIY99758.1"/>
    <property type="molecule type" value="Genomic_DNA"/>
</dbReference>
<dbReference type="KEGG" id="mng:MNEG_8205"/>
<dbReference type="GeneID" id="25741081"/>